<comment type="caution">
    <text evidence="2">The sequence shown here is derived from an EMBL/GenBank/DDBJ whole genome shotgun (WGS) entry which is preliminary data.</text>
</comment>
<dbReference type="Proteomes" id="UP000886998">
    <property type="component" value="Unassembled WGS sequence"/>
</dbReference>
<dbReference type="EMBL" id="BMAV01022026">
    <property type="protein sequence ID" value="GFY76581.1"/>
    <property type="molecule type" value="Genomic_DNA"/>
</dbReference>
<protein>
    <submittedName>
        <fullName evidence="2">Uncharacterized protein</fullName>
    </submittedName>
</protein>
<gene>
    <name evidence="2" type="ORF">TNIN_159311</name>
</gene>
<sequence length="91" mass="9970">MALNLDLKNGMDLSLTSNNTFLYGTPQELNPEKTTATDIKVCHHKNFSVNALRLNGIMVESDPTLTDKIPQNPVPRGTNPNSESGFFSPPL</sequence>
<name>A0A8X7CQA4_9ARAC</name>
<feature type="region of interest" description="Disordered" evidence="1">
    <location>
        <begin position="63"/>
        <end position="91"/>
    </location>
</feature>
<reference evidence="2" key="1">
    <citation type="submission" date="2020-08" db="EMBL/GenBank/DDBJ databases">
        <title>Multicomponent nature underlies the extraordinary mechanical properties of spider dragline silk.</title>
        <authorList>
            <person name="Kono N."/>
            <person name="Nakamura H."/>
            <person name="Mori M."/>
            <person name="Yoshida Y."/>
            <person name="Ohtoshi R."/>
            <person name="Malay A.D."/>
            <person name="Moran D.A.P."/>
            <person name="Tomita M."/>
            <person name="Numata K."/>
            <person name="Arakawa K."/>
        </authorList>
    </citation>
    <scope>NUCLEOTIDE SEQUENCE</scope>
</reference>
<proteinExistence type="predicted"/>
<dbReference type="AlphaFoldDB" id="A0A8X7CQA4"/>
<evidence type="ECO:0000256" key="1">
    <source>
        <dbReference type="SAM" id="MobiDB-lite"/>
    </source>
</evidence>
<accession>A0A8X7CQA4</accession>
<evidence type="ECO:0000313" key="3">
    <source>
        <dbReference type="Proteomes" id="UP000886998"/>
    </source>
</evidence>
<organism evidence="2 3">
    <name type="scientific">Trichonephila inaurata madagascariensis</name>
    <dbReference type="NCBI Taxonomy" id="2747483"/>
    <lineage>
        <taxon>Eukaryota</taxon>
        <taxon>Metazoa</taxon>
        <taxon>Ecdysozoa</taxon>
        <taxon>Arthropoda</taxon>
        <taxon>Chelicerata</taxon>
        <taxon>Arachnida</taxon>
        <taxon>Araneae</taxon>
        <taxon>Araneomorphae</taxon>
        <taxon>Entelegynae</taxon>
        <taxon>Araneoidea</taxon>
        <taxon>Nephilidae</taxon>
        <taxon>Trichonephila</taxon>
        <taxon>Trichonephila inaurata</taxon>
    </lineage>
</organism>
<evidence type="ECO:0000313" key="2">
    <source>
        <dbReference type="EMBL" id="GFY76581.1"/>
    </source>
</evidence>
<keyword evidence="3" id="KW-1185">Reference proteome</keyword>